<dbReference type="RefSeq" id="WP_243650626.1">
    <property type="nucleotide sequence ID" value="NZ_DALYTA010000026.1"/>
</dbReference>
<accession>A0A4R1PW02</accession>
<evidence type="ECO:0000313" key="1">
    <source>
        <dbReference type="EMBL" id="TCL35069.1"/>
    </source>
</evidence>
<name>A0A4R1PW02_9FIRM</name>
<protein>
    <submittedName>
        <fullName evidence="1">Uncharacterized protein</fullName>
    </submittedName>
</protein>
<evidence type="ECO:0000313" key="2">
    <source>
        <dbReference type="Proteomes" id="UP000295063"/>
    </source>
</evidence>
<dbReference type="EMBL" id="SLUI01000014">
    <property type="protein sequence ID" value="TCL35069.1"/>
    <property type="molecule type" value="Genomic_DNA"/>
</dbReference>
<sequence>MSTERITYHLQMARTLWNNTYRGKVTNDSGEYVAAIRVILGIPLDRSEVPENAPEVTAYLTVLVEDATITADELLPFEANLSDVLLLQLRSDNFIPEHCHFFYPSPPSLMEEQVLLS</sequence>
<reference evidence="1 2" key="1">
    <citation type="submission" date="2019-03" db="EMBL/GenBank/DDBJ databases">
        <title>Genomic Encyclopedia of Type Strains, Phase IV (KMG-IV): sequencing the most valuable type-strain genomes for metagenomic binning, comparative biology and taxonomic classification.</title>
        <authorList>
            <person name="Goeker M."/>
        </authorList>
    </citation>
    <scope>NUCLEOTIDE SEQUENCE [LARGE SCALE GENOMIC DNA]</scope>
    <source>
        <strain evidence="1 2">DSM 15969</strain>
    </source>
</reference>
<dbReference type="Proteomes" id="UP000295063">
    <property type="component" value="Unassembled WGS sequence"/>
</dbReference>
<comment type="caution">
    <text evidence="1">The sequence shown here is derived from an EMBL/GenBank/DDBJ whole genome shotgun (WGS) entry which is preliminary data.</text>
</comment>
<gene>
    <name evidence="1" type="ORF">EV210_11486</name>
</gene>
<keyword evidence="2" id="KW-1185">Reference proteome</keyword>
<organism evidence="1 2">
    <name type="scientific">Anaerospora hongkongensis</name>
    <dbReference type="NCBI Taxonomy" id="244830"/>
    <lineage>
        <taxon>Bacteria</taxon>
        <taxon>Bacillati</taxon>
        <taxon>Bacillota</taxon>
        <taxon>Negativicutes</taxon>
        <taxon>Selenomonadales</taxon>
        <taxon>Sporomusaceae</taxon>
        <taxon>Anaerospora</taxon>
    </lineage>
</organism>
<dbReference type="AlphaFoldDB" id="A0A4R1PW02"/>
<proteinExistence type="predicted"/>